<dbReference type="SMART" id="SM00267">
    <property type="entry name" value="GGDEF"/>
    <property type="match status" value="1"/>
</dbReference>
<dbReference type="GO" id="GO:0005886">
    <property type="term" value="C:plasma membrane"/>
    <property type="evidence" value="ECO:0007669"/>
    <property type="project" value="TreeGrafter"/>
</dbReference>
<dbReference type="Proteomes" id="UP000623509">
    <property type="component" value="Unassembled WGS sequence"/>
</dbReference>
<reference evidence="6 9" key="1">
    <citation type="submission" date="2016-08" db="EMBL/GenBank/DDBJ databases">
        <title>Candidatus Dactylopiibacterium carminicum genome sequence.</title>
        <authorList>
            <person name="Ramirez-Puebla S.T."/>
            <person name="Ormeno-Orrillo E."/>
            <person name="Vera-Ponce De Leon A."/>
            <person name="Luis L."/>
            <person name="Sanchez-Flores A."/>
            <person name="Monica R."/>
            <person name="Martinez-Romero E."/>
        </authorList>
    </citation>
    <scope>NUCLEOTIDE SEQUENCE [LARGE SCALE GENOMIC DNA]</scope>
    <source>
        <strain evidence="6">END1</strain>
    </source>
</reference>
<evidence type="ECO:0000313" key="7">
    <source>
        <dbReference type="EMBL" id="PAS92088.1"/>
    </source>
</evidence>
<dbReference type="Proteomes" id="UP000216107">
    <property type="component" value="Unassembled WGS sequence"/>
</dbReference>
<feature type="region of interest" description="Disordered" evidence="3">
    <location>
        <begin position="257"/>
        <end position="277"/>
    </location>
</feature>
<organism evidence="7 8">
    <name type="scientific">Candidatus Dactylopiibacterium carminicum</name>
    <dbReference type="NCBI Taxonomy" id="857335"/>
    <lineage>
        <taxon>Bacteria</taxon>
        <taxon>Pseudomonadati</taxon>
        <taxon>Pseudomonadota</taxon>
        <taxon>Betaproteobacteria</taxon>
        <taxon>Rhodocyclales</taxon>
        <taxon>Rhodocyclaceae</taxon>
        <taxon>Candidatus Dactylopiibacterium</taxon>
    </lineage>
</organism>
<keyword evidence="4" id="KW-1133">Transmembrane helix</keyword>
<dbReference type="EMBL" id="MDUX01000047">
    <property type="protein sequence ID" value="KAF7598493.1"/>
    <property type="molecule type" value="Genomic_DNA"/>
</dbReference>
<dbReference type="PANTHER" id="PTHR45138">
    <property type="entry name" value="REGULATORY COMPONENTS OF SENSORY TRANSDUCTION SYSTEM"/>
    <property type="match status" value="1"/>
</dbReference>
<evidence type="ECO:0000256" key="3">
    <source>
        <dbReference type="SAM" id="MobiDB-lite"/>
    </source>
</evidence>
<keyword evidence="4" id="KW-0472">Membrane</keyword>
<dbReference type="Pfam" id="PF00990">
    <property type="entry name" value="GGDEF"/>
    <property type="match status" value="1"/>
</dbReference>
<dbReference type="PANTHER" id="PTHR45138:SF9">
    <property type="entry name" value="DIGUANYLATE CYCLASE DGCM-RELATED"/>
    <property type="match status" value="1"/>
</dbReference>
<accession>A0A272EPT1</accession>
<name>A0A272EPT1_9RHOO</name>
<dbReference type="GO" id="GO:0052621">
    <property type="term" value="F:diguanylate cyclase activity"/>
    <property type="evidence" value="ECO:0007669"/>
    <property type="project" value="UniProtKB-EC"/>
</dbReference>
<dbReference type="EC" id="2.7.7.65" evidence="1"/>
<proteinExistence type="predicted"/>
<evidence type="ECO:0000259" key="5">
    <source>
        <dbReference type="PROSITE" id="PS50887"/>
    </source>
</evidence>
<dbReference type="PROSITE" id="PS50887">
    <property type="entry name" value="GGDEF"/>
    <property type="match status" value="1"/>
</dbReference>
<dbReference type="OrthoDB" id="9813903at2"/>
<evidence type="ECO:0000256" key="4">
    <source>
        <dbReference type="SAM" id="Phobius"/>
    </source>
</evidence>
<dbReference type="NCBIfam" id="TIGR00254">
    <property type="entry name" value="GGDEF"/>
    <property type="match status" value="1"/>
</dbReference>
<dbReference type="AlphaFoldDB" id="A0A272EPT1"/>
<evidence type="ECO:0000256" key="1">
    <source>
        <dbReference type="ARBA" id="ARBA00012528"/>
    </source>
</evidence>
<dbReference type="SUPFAM" id="SSF55073">
    <property type="entry name" value="Nucleotide cyclase"/>
    <property type="match status" value="1"/>
</dbReference>
<feature type="transmembrane region" description="Helical" evidence="4">
    <location>
        <begin position="115"/>
        <end position="134"/>
    </location>
</feature>
<dbReference type="InterPro" id="IPR050469">
    <property type="entry name" value="Diguanylate_Cyclase"/>
</dbReference>
<sequence length="277" mass="30658">MVEERIRHDYPHLTVLLTDTETQALTMVEAGGADMTLRSLTVAASTIRMEGWFNLKIAGRLPAYANAMRIGVVRGHEALRDRLDRGVATLEADEVARIVNRHVPIRIEEAADYRLLLQVGVVFLLVLGTNLYWIQRLRRANARLQQQSLTDVLTGLGNRLALNQRLEEAAAAARRHGHPLSVIMLDLDHFKQVNDEHGHLAGDRVLVALAGIIARAHAAERQRGALGWRGVPGAVPADRIVAGGDWCRTYPRCRRRPGFRSRAPAQPERRGGRAAAG</sequence>
<dbReference type="CDD" id="cd01949">
    <property type="entry name" value="GGDEF"/>
    <property type="match status" value="1"/>
</dbReference>
<evidence type="ECO:0000313" key="8">
    <source>
        <dbReference type="Proteomes" id="UP000216107"/>
    </source>
</evidence>
<evidence type="ECO:0000256" key="2">
    <source>
        <dbReference type="ARBA" id="ARBA00034247"/>
    </source>
</evidence>
<keyword evidence="9" id="KW-1185">Reference proteome</keyword>
<dbReference type="EMBL" id="NMRN01000048">
    <property type="protein sequence ID" value="PAS92088.1"/>
    <property type="molecule type" value="Genomic_DNA"/>
</dbReference>
<dbReference type="Gene3D" id="3.30.70.270">
    <property type="match status" value="1"/>
</dbReference>
<gene>
    <name evidence="6" type="ORF">BGI27_13025</name>
    <name evidence="7" type="ORF">CGU29_13145</name>
</gene>
<feature type="domain" description="GGDEF" evidence="5">
    <location>
        <begin position="178"/>
        <end position="277"/>
    </location>
</feature>
<comment type="catalytic activity">
    <reaction evidence="2">
        <text>2 GTP = 3',3'-c-di-GMP + 2 diphosphate</text>
        <dbReference type="Rhea" id="RHEA:24898"/>
        <dbReference type="ChEBI" id="CHEBI:33019"/>
        <dbReference type="ChEBI" id="CHEBI:37565"/>
        <dbReference type="ChEBI" id="CHEBI:58805"/>
        <dbReference type="EC" id="2.7.7.65"/>
    </reaction>
</comment>
<comment type="caution">
    <text evidence="7">The sequence shown here is derived from an EMBL/GenBank/DDBJ whole genome shotgun (WGS) entry which is preliminary data.</text>
</comment>
<dbReference type="InterPro" id="IPR029787">
    <property type="entry name" value="Nucleotide_cyclase"/>
</dbReference>
<dbReference type="GO" id="GO:0043709">
    <property type="term" value="P:cell adhesion involved in single-species biofilm formation"/>
    <property type="evidence" value="ECO:0007669"/>
    <property type="project" value="TreeGrafter"/>
</dbReference>
<protein>
    <recommendedName>
        <fullName evidence="1">diguanylate cyclase</fullName>
        <ecNumber evidence="1">2.7.7.65</ecNumber>
    </recommendedName>
</protein>
<dbReference type="InterPro" id="IPR043128">
    <property type="entry name" value="Rev_trsase/Diguanyl_cyclase"/>
</dbReference>
<dbReference type="GO" id="GO:1902201">
    <property type="term" value="P:negative regulation of bacterial-type flagellum-dependent cell motility"/>
    <property type="evidence" value="ECO:0007669"/>
    <property type="project" value="TreeGrafter"/>
</dbReference>
<evidence type="ECO:0000313" key="6">
    <source>
        <dbReference type="EMBL" id="KAF7598493.1"/>
    </source>
</evidence>
<dbReference type="Gene3D" id="3.40.190.10">
    <property type="entry name" value="Periplasmic binding protein-like II"/>
    <property type="match status" value="2"/>
</dbReference>
<dbReference type="SUPFAM" id="SSF53850">
    <property type="entry name" value="Periplasmic binding protein-like II"/>
    <property type="match status" value="1"/>
</dbReference>
<keyword evidence="4" id="KW-0812">Transmembrane</keyword>
<evidence type="ECO:0000313" key="9">
    <source>
        <dbReference type="Proteomes" id="UP000623509"/>
    </source>
</evidence>
<reference evidence="7 8" key="2">
    <citation type="submission" date="2017-07" db="EMBL/GenBank/DDBJ databases">
        <title>Candidatus Dactylopiibacterium carminicum, a nitrogen-fixing symbiont of the cochineal insect Dactylopius coccus and Dactylopius opuntiae (Hemiptera: Coccoidea: Dactylopiidae).</title>
        <authorList>
            <person name="Vera A."/>
        </authorList>
    </citation>
    <scope>NUCLEOTIDE SEQUENCE [LARGE SCALE GENOMIC DNA]</scope>
    <source>
        <strain evidence="7 8">NFDCM</strain>
    </source>
</reference>
<dbReference type="InterPro" id="IPR000160">
    <property type="entry name" value="GGDEF_dom"/>
</dbReference>